<keyword evidence="3" id="KW-1185">Reference proteome</keyword>
<proteinExistence type="predicted"/>
<protein>
    <recommendedName>
        <fullName evidence="4">Lipoprotein</fullName>
    </recommendedName>
</protein>
<dbReference type="EMBL" id="BSNE01000012">
    <property type="protein sequence ID" value="GLQ02986.1"/>
    <property type="molecule type" value="Genomic_DNA"/>
</dbReference>
<evidence type="ECO:0000256" key="1">
    <source>
        <dbReference type="SAM" id="Phobius"/>
    </source>
</evidence>
<evidence type="ECO:0000313" key="3">
    <source>
        <dbReference type="Proteomes" id="UP001161408"/>
    </source>
</evidence>
<dbReference type="PROSITE" id="PS51257">
    <property type="entry name" value="PROKAR_LIPOPROTEIN"/>
    <property type="match status" value="1"/>
</dbReference>
<reference evidence="2" key="1">
    <citation type="journal article" date="2014" name="Int. J. Syst. Evol. Microbiol.">
        <title>Complete genome sequence of Corynebacterium casei LMG S-19264T (=DSM 44701T), isolated from a smear-ripened cheese.</title>
        <authorList>
            <consortium name="US DOE Joint Genome Institute (JGI-PGF)"/>
            <person name="Walter F."/>
            <person name="Albersmeier A."/>
            <person name="Kalinowski J."/>
            <person name="Ruckert C."/>
        </authorList>
    </citation>
    <scope>NUCLEOTIDE SEQUENCE</scope>
    <source>
        <strain evidence="2">NBRC 103034</strain>
    </source>
</reference>
<feature type="transmembrane region" description="Helical" evidence="1">
    <location>
        <begin position="30"/>
        <end position="48"/>
    </location>
</feature>
<dbReference type="RefSeq" id="WP_013464959.1">
    <property type="nucleotide sequence ID" value="NZ_BJXY01000001.1"/>
</dbReference>
<dbReference type="AlphaFoldDB" id="A0AA37S3E8"/>
<reference evidence="2" key="2">
    <citation type="submission" date="2023-01" db="EMBL/GenBank/DDBJ databases">
        <title>Draft genome sequence of Pseudoalteromonas tetraodonis strain NBRC 103034.</title>
        <authorList>
            <person name="Sun Q."/>
            <person name="Mori K."/>
        </authorList>
    </citation>
    <scope>NUCLEOTIDE SEQUENCE</scope>
    <source>
        <strain evidence="2">NBRC 103034</strain>
    </source>
</reference>
<organism evidence="2 3">
    <name type="scientific">Pseudoalteromonas tetraodonis GFC</name>
    <dbReference type="NCBI Taxonomy" id="1315271"/>
    <lineage>
        <taxon>Bacteria</taxon>
        <taxon>Pseudomonadati</taxon>
        <taxon>Pseudomonadota</taxon>
        <taxon>Gammaproteobacteria</taxon>
        <taxon>Alteromonadales</taxon>
        <taxon>Pseudoalteromonadaceae</taxon>
        <taxon>Pseudoalteromonas</taxon>
    </lineage>
</organism>
<keyword evidence="1" id="KW-1133">Transmembrane helix</keyword>
<name>A0AA37S3E8_9GAMM</name>
<dbReference type="Proteomes" id="UP001161408">
    <property type="component" value="Unassembled WGS sequence"/>
</dbReference>
<feature type="transmembrane region" description="Helical" evidence="1">
    <location>
        <begin position="7"/>
        <end position="24"/>
    </location>
</feature>
<keyword evidence="1" id="KW-0812">Transmembrane</keyword>
<sequence>MNVFIKWLILAALIIAAISCYSYGSTTGLFIFIIAGFVFEMAFWFKVFPIKRNHHDRKPI</sequence>
<dbReference type="GeneID" id="99693095"/>
<comment type="caution">
    <text evidence="2">The sequence shown here is derived from an EMBL/GenBank/DDBJ whole genome shotgun (WGS) entry which is preliminary data.</text>
</comment>
<evidence type="ECO:0000313" key="2">
    <source>
        <dbReference type="EMBL" id="GLQ02986.1"/>
    </source>
</evidence>
<keyword evidence="1" id="KW-0472">Membrane</keyword>
<gene>
    <name evidence="2" type="ORF">GCM10007914_18670</name>
</gene>
<accession>A0AA37S3E8</accession>
<evidence type="ECO:0008006" key="4">
    <source>
        <dbReference type="Google" id="ProtNLM"/>
    </source>
</evidence>